<dbReference type="RefSeq" id="WP_106759749.1">
    <property type="nucleotide sequence ID" value="NZ_PXWF02000302.1"/>
</dbReference>
<dbReference type="GO" id="GO:0046677">
    <property type="term" value="P:response to antibiotic"/>
    <property type="evidence" value="ECO:0007669"/>
    <property type="project" value="UniProtKB-UniRule"/>
</dbReference>
<keyword evidence="3 8" id="KW-0732">Signal</keyword>
<dbReference type="GO" id="GO:0008658">
    <property type="term" value="F:penicillin binding"/>
    <property type="evidence" value="ECO:0007669"/>
    <property type="project" value="InterPro"/>
</dbReference>
<comment type="caution">
    <text evidence="10">The sequence shown here is derived from an EMBL/GenBank/DDBJ whole genome shotgun (WGS) entry which is preliminary data.</text>
</comment>
<dbReference type="InterPro" id="IPR002137">
    <property type="entry name" value="Beta-lactam_class-D_AS"/>
</dbReference>
<evidence type="ECO:0000313" key="11">
    <source>
        <dbReference type="Proteomes" id="UP000241421"/>
    </source>
</evidence>
<dbReference type="NCBIfam" id="NF000270">
    <property type="entry name" value="bla_class_D_alt"/>
    <property type="match status" value="1"/>
</dbReference>
<dbReference type="Gene3D" id="3.40.710.10">
    <property type="entry name" value="DD-peptidase/beta-lactamase superfamily"/>
    <property type="match status" value="1"/>
</dbReference>
<dbReference type="Pfam" id="PF00905">
    <property type="entry name" value="Transpeptidase"/>
    <property type="match status" value="1"/>
</dbReference>
<accession>A0A2U2HEQ2</accession>
<evidence type="ECO:0000256" key="6">
    <source>
        <dbReference type="PIRSR" id="PIRSR602137-50"/>
    </source>
</evidence>
<gene>
    <name evidence="10" type="primary">blaOXA</name>
    <name evidence="10" type="ORF">C7C56_023325</name>
</gene>
<keyword evidence="4 7" id="KW-0378">Hydrolase</keyword>
<evidence type="ECO:0000256" key="7">
    <source>
        <dbReference type="RuleBase" id="RU361140"/>
    </source>
</evidence>
<dbReference type="GO" id="GO:0017001">
    <property type="term" value="P:antibiotic catabolic process"/>
    <property type="evidence" value="ECO:0007669"/>
    <property type="project" value="InterPro"/>
</dbReference>
<feature type="signal peptide" evidence="8">
    <location>
        <begin position="1"/>
        <end position="21"/>
    </location>
</feature>
<evidence type="ECO:0000313" key="10">
    <source>
        <dbReference type="EMBL" id="PWF42096.1"/>
    </source>
</evidence>
<dbReference type="GO" id="GO:0008800">
    <property type="term" value="F:beta-lactamase activity"/>
    <property type="evidence" value="ECO:0007669"/>
    <property type="project" value="UniProtKB-UniRule"/>
</dbReference>
<dbReference type="EC" id="3.5.2.6" evidence="2 7"/>
<comment type="catalytic activity">
    <reaction evidence="7">
        <text>a beta-lactam + H2O = a substituted beta-amino acid</text>
        <dbReference type="Rhea" id="RHEA:20401"/>
        <dbReference type="ChEBI" id="CHEBI:15377"/>
        <dbReference type="ChEBI" id="CHEBI:35627"/>
        <dbReference type="ChEBI" id="CHEBI:140347"/>
        <dbReference type="EC" id="3.5.2.6"/>
    </reaction>
</comment>
<keyword evidence="5 7" id="KW-0046">Antibiotic resistance</keyword>
<evidence type="ECO:0000256" key="4">
    <source>
        <dbReference type="ARBA" id="ARBA00022801"/>
    </source>
</evidence>
<feature type="modified residue" description="N6-carboxylysine" evidence="6">
    <location>
        <position position="57"/>
    </location>
</feature>
<reference evidence="10 11" key="1">
    <citation type="submission" date="2018-04" db="EMBL/GenBank/DDBJ databases">
        <title>Massilia violaceinigra sp. nov., a novel purple-pigmented bacterium isolated from Tianshan glacier, Xinjiang, China.</title>
        <authorList>
            <person name="Wang H."/>
        </authorList>
    </citation>
    <scope>NUCLEOTIDE SEQUENCE [LARGE SCALE GENOMIC DNA]</scope>
    <source>
        <strain evidence="10 11">B448-2</strain>
    </source>
</reference>
<dbReference type="Proteomes" id="UP000241421">
    <property type="component" value="Unassembled WGS sequence"/>
</dbReference>
<organism evidence="10 11">
    <name type="scientific">Massilia glaciei</name>
    <dbReference type="NCBI Taxonomy" id="1524097"/>
    <lineage>
        <taxon>Bacteria</taxon>
        <taxon>Pseudomonadati</taxon>
        <taxon>Pseudomonadota</taxon>
        <taxon>Betaproteobacteria</taxon>
        <taxon>Burkholderiales</taxon>
        <taxon>Oxalobacteraceae</taxon>
        <taxon>Telluria group</taxon>
        <taxon>Massilia</taxon>
    </lineage>
</organism>
<feature type="domain" description="Penicillin-binding protein transpeptidase" evidence="9">
    <location>
        <begin position="30"/>
        <end position="261"/>
    </location>
</feature>
<comment type="similarity">
    <text evidence="1 7">Belongs to the class-D beta-lactamase family.</text>
</comment>
<feature type="chain" id="PRO_5015440329" description="Beta-lactamase" evidence="8">
    <location>
        <begin position="22"/>
        <end position="269"/>
    </location>
</feature>
<proteinExistence type="inferred from homology"/>
<dbReference type="EMBL" id="PXWF02000302">
    <property type="protein sequence ID" value="PWF42096.1"/>
    <property type="molecule type" value="Genomic_DNA"/>
</dbReference>
<dbReference type="OrthoDB" id="9762883at2"/>
<keyword evidence="11" id="KW-1185">Reference proteome</keyword>
<sequence>MTVKALILAFCVAGAATQAAAAPIPLRCTAMADATDGRRLVHEGRCNVRVTAASTFKIALSLMGYDSGYLVDEHTPLLPFQQGYTDWNPAWRSATAPTSWMNDSVVWYSQKLTTKLGHVRFQRYVNGFKYGNRDLSGTSHGNDGLTRAWLNASLKVSPLEQVDFLTKVVNRKLPVKAKAYEMTQRLLKRETLPNGWEIYGKTGTGHPLLGDGKSDYAHSYGWYVGWASKGQRTIVFARLAQDQKEEAGNAGQRVTEAFLRELPARLDAL</sequence>
<feature type="active site" description="Acyl-ester intermediate" evidence="6">
    <location>
        <position position="54"/>
    </location>
</feature>
<dbReference type="InterPro" id="IPR012338">
    <property type="entry name" value="Beta-lactam/transpept-like"/>
</dbReference>
<dbReference type="PROSITE" id="PS00337">
    <property type="entry name" value="BETA_LACTAMASE_D"/>
    <property type="match status" value="1"/>
</dbReference>
<evidence type="ECO:0000256" key="2">
    <source>
        <dbReference type="ARBA" id="ARBA00012865"/>
    </source>
</evidence>
<evidence type="ECO:0000256" key="3">
    <source>
        <dbReference type="ARBA" id="ARBA00022729"/>
    </source>
</evidence>
<name>A0A2U2HEQ2_9BURK</name>
<evidence type="ECO:0000256" key="8">
    <source>
        <dbReference type="SAM" id="SignalP"/>
    </source>
</evidence>
<evidence type="ECO:0000256" key="5">
    <source>
        <dbReference type="ARBA" id="ARBA00023251"/>
    </source>
</evidence>
<dbReference type="AlphaFoldDB" id="A0A2U2HEQ2"/>
<evidence type="ECO:0000256" key="1">
    <source>
        <dbReference type="ARBA" id="ARBA00007898"/>
    </source>
</evidence>
<dbReference type="SUPFAM" id="SSF56601">
    <property type="entry name" value="beta-lactamase/transpeptidase-like"/>
    <property type="match status" value="1"/>
</dbReference>
<dbReference type="InterPro" id="IPR001460">
    <property type="entry name" value="PCN-bd_Tpept"/>
</dbReference>
<protein>
    <recommendedName>
        <fullName evidence="2 7">Beta-lactamase</fullName>
        <ecNumber evidence="2 7">3.5.2.6</ecNumber>
    </recommendedName>
</protein>
<evidence type="ECO:0000259" key="9">
    <source>
        <dbReference type="Pfam" id="PF00905"/>
    </source>
</evidence>